<evidence type="ECO:0000313" key="2">
    <source>
        <dbReference type="EMBL" id="ABN08521.1"/>
    </source>
</evidence>
<name>A2Q4H1_MEDTR</name>
<gene>
    <name evidence="3" type="ordered locus">MTR_2g088040</name>
    <name evidence="2" type="ORF">MtrDRAFT_AC157488g4v2</name>
    <name evidence="4" type="ORF">MtrunA17_Chr2g0322411</name>
</gene>
<dbReference type="EMBL" id="AC157488">
    <property type="protein sequence ID" value="ABN08521.1"/>
    <property type="molecule type" value="Genomic_DNA"/>
</dbReference>
<keyword evidence="1" id="KW-1133">Transmembrane helix</keyword>
<evidence type="ECO:0000313" key="3">
    <source>
        <dbReference type="EMBL" id="AES67205.1"/>
    </source>
</evidence>
<sequence>MVLEPKRVYYSEVKARLWWGWCLSLGFLAIPPVIKLEFRHGFFASFHRFFPAYLCIACGLGSLGLSVLSKSCKGDDLLFCNNSATCTACAWPI</sequence>
<reference evidence="2" key="2">
    <citation type="submission" date="2007-03" db="EMBL/GenBank/DDBJ databases">
        <authorList>
            <consortium name="The International Medicago Genome Annotation Group"/>
        </authorList>
    </citation>
    <scope>NUCLEOTIDE SEQUENCE</scope>
</reference>
<reference evidence="7" key="6">
    <citation type="journal article" date="2018" name="Nat. Plants">
        <title>Whole-genome landscape of Medicago truncatula symbiotic genes.</title>
        <authorList>
            <person name="Pecrix Y."/>
            <person name="Staton S.E."/>
            <person name="Sallet E."/>
            <person name="Lelandais-Briere C."/>
            <person name="Moreau S."/>
            <person name="Carrere S."/>
            <person name="Blein T."/>
            <person name="Jardinaud M.F."/>
            <person name="Latrasse D."/>
            <person name="Zouine M."/>
            <person name="Zahm M."/>
            <person name="Kreplak J."/>
            <person name="Mayjonade B."/>
            <person name="Satge C."/>
            <person name="Perez M."/>
            <person name="Cauet S."/>
            <person name="Marande W."/>
            <person name="Chantry-Darmon C."/>
            <person name="Lopez-Roques C."/>
            <person name="Bouchez O."/>
            <person name="Berard A."/>
            <person name="Debelle F."/>
            <person name="Munos S."/>
            <person name="Bendahmane A."/>
            <person name="Berges H."/>
            <person name="Niebel A."/>
            <person name="Buitink J."/>
            <person name="Frugier F."/>
            <person name="Benhamed M."/>
            <person name="Crespi M."/>
            <person name="Gouzy J."/>
            <person name="Gamas P."/>
        </authorList>
    </citation>
    <scope>NUCLEOTIDE SEQUENCE [LARGE SCALE GENOMIC DNA]</scope>
    <source>
        <strain evidence="7">cv. Jemalong A17</strain>
    </source>
</reference>
<feature type="transmembrane region" description="Helical" evidence="1">
    <location>
        <begin position="18"/>
        <end position="38"/>
    </location>
</feature>
<reference evidence="5" key="5">
    <citation type="submission" date="2015-04" db="UniProtKB">
        <authorList>
            <consortium name="EnsemblPlants"/>
        </authorList>
    </citation>
    <scope>IDENTIFICATION</scope>
    <source>
        <strain evidence="5">cv. Jemalong A17</strain>
    </source>
</reference>
<dbReference type="EMBL" id="CM001218">
    <property type="protein sequence ID" value="AES67205.1"/>
    <property type="molecule type" value="Genomic_DNA"/>
</dbReference>
<reference evidence="3 6" key="4">
    <citation type="journal article" date="2014" name="BMC Genomics">
        <title>An improved genome release (version Mt4.0) for the model legume Medicago truncatula.</title>
        <authorList>
            <person name="Tang H."/>
            <person name="Krishnakumar V."/>
            <person name="Bidwell S."/>
            <person name="Rosen B."/>
            <person name="Chan A."/>
            <person name="Zhou S."/>
            <person name="Gentzbittel L."/>
            <person name="Childs K.L."/>
            <person name="Yandell M."/>
            <person name="Gundlach H."/>
            <person name="Mayer K.F."/>
            <person name="Schwartz D.C."/>
            <person name="Town C.D."/>
        </authorList>
    </citation>
    <scope>GENOME REANNOTATION</scope>
    <source>
        <strain evidence="5 6">cv. Jemalong A17</strain>
    </source>
</reference>
<accession>A2Q4H1</accession>
<dbReference type="EnsemblPlants" id="AES67205">
    <property type="protein sequence ID" value="AES67205"/>
    <property type="gene ID" value="MTR_2g088040"/>
</dbReference>
<keyword evidence="1" id="KW-0472">Membrane</keyword>
<keyword evidence="6" id="KW-1185">Reference proteome</keyword>
<protein>
    <submittedName>
        <fullName evidence="3">Transmembrane protein, putative</fullName>
    </submittedName>
</protein>
<reference evidence="2" key="1">
    <citation type="submission" date="2005-02" db="EMBL/GenBank/DDBJ databases">
        <authorList>
            <person name="Town C.D."/>
        </authorList>
    </citation>
    <scope>NUCLEOTIDE SEQUENCE</scope>
</reference>
<evidence type="ECO:0000313" key="5">
    <source>
        <dbReference type="EnsemblPlants" id="AES67205"/>
    </source>
</evidence>
<evidence type="ECO:0000313" key="6">
    <source>
        <dbReference type="Proteomes" id="UP000002051"/>
    </source>
</evidence>
<organism evidence="2">
    <name type="scientific">Medicago truncatula</name>
    <name type="common">Barrel medic</name>
    <name type="synonym">Medicago tribuloides</name>
    <dbReference type="NCBI Taxonomy" id="3880"/>
    <lineage>
        <taxon>Eukaryota</taxon>
        <taxon>Viridiplantae</taxon>
        <taxon>Streptophyta</taxon>
        <taxon>Embryophyta</taxon>
        <taxon>Tracheophyta</taxon>
        <taxon>Spermatophyta</taxon>
        <taxon>Magnoliopsida</taxon>
        <taxon>eudicotyledons</taxon>
        <taxon>Gunneridae</taxon>
        <taxon>Pentapetalae</taxon>
        <taxon>rosids</taxon>
        <taxon>fabids</taxon>
        <taxon>Fabales</taxon>
        <taxon>Fabaceae</taxon>
        <taxon>Papilionoideae</taxon>
        <taxon>50 kb inversion clade</taxon>
        <taxon>NPAAA clade</taxon>
        <taxon>Hologalegina</taxon>
        <taxon>IRL clade</taxon>
        <taxon>Trifolieae</taxon>
        <taxon>Medicago</taxon>
    </lineage>
</organism>
<dbReference type="PaxDb" id="3880-AES67205"/>
<dbReference type="Gramene" id="rna11769">
    <property type="protein sequence ID" value="RHN75545.1"/>
    <property type="gene ID" value="gene11769"/>
</dbReference>
<reference evidence="3 6" key="3">
    <citation type="journal article" date="2011" name="Nature">
        <title>The Medicago genome provides insight into the evolution of rhizobial symbioses.</title>
        <authorList>
            <person name="Young N.D."/>
            <person name="Debelle F."/>
            <person name="Oldroyd G.E."/>
            <person name="Geurts R."/>
            <person name="Cannon S.B."/>
            <person name="Udvardi M.K."/>
            <person name="Benedito V.A."/>
            <person name="Mayer K.F."/>
            <person name="Gouzy J."/>
            <person name="Schoof H."/>
            <person name="Van de Peer Y."/>
            <person name="Proost S."/>
            <person name="Cook D.R."/>
            <person name="Meyers B.C."/>
            <person name="Spannagl M."/>
            <person name="Cheung F."/>
            <person name="De Mita S."/>
            <person name="Krishnakumar V."/>
            <person name="Gundlach H."/>
            <person name="Zhou S."/>
            <person name="Mudge J."/>
            <person name="Bharti A.K."/>
            <person name="Murray J.D."/>
            <person name="Naoumkina M.A."/>
            <person name="Rosen B."/>
            <person name="Silverstein K.A."/>
            <person name="Tang H."/>
            <person name="Rombauts S."/>
            <person name="Zhao P.X."/>
            <person name="Zhou P."/>
            <person name="Barbe V."/>
            <person name="Bardou P."/>
            <person name="Bechner M."/>
            <person name="Bellec A."/>
            <person name="Berger A."/>
            <person name="Berges H."/>
            <person name="Bidwell S."/>
            <person name="Bisseling T."/>
            <person name="Choisne N."/>
            <person name="Couloux A."/>
            <person name="Denny R."/>
            <person name="Deshpande S."/>
            <person name="Dai X."/>
            <person name="Doyle J.J."/>
            <person name="Dudez A.M."/>
            <person name="Farmer A.D."/>
            <person name="Fouteau S."/>
            <person name="Franken C."/>
            <person name="Gibelin C."/>
            <person name="Gish J."/>
            <person name="Goldstein S."/>
            <person name="Gonzalez A.J."/>
            <person name="Green P.J."/>
            <person name="Hallab A."/>
            <person name="Hartog M."/>
            <person name="Hua A."/>
            <person name="Humphray S.J."/>
            <person name="Jeong D.H."/>
            <person name="Jing Y."/>
            <person name="Jocker A."/>
            <person name="Kenton S.M."/>
            <person name="Kim D.J."/>
            <person name="Klee K."/>
            <person name="Lai H."/>
            <person name="Lang C."/>
            <person name="Lin S."/>
            <person name="Macmil S.L."/>
            <person name="Magdelenat G."/>
            <person name="Matthews L."/>
            <person name="McCorrison J."/>
            <person name="Monaghan E.L."/>
            <person name="Mun J.H."/>
            <person name="Najar F.Z."/>
            <person name="Nicholson C."/>
            <person name="Noirot C."/>
            <person name="O'Bleness M."/>
            <person name="Paule C.R."/>
            <person name="Poulain J."/>
            <person name="Prion F."/>
            <person name="Qin B."/>
            <person name="Qu C."/>
            <person name="Retzel E.F."/>
            <person name="Riddle C."/>
            <person name="Sallet E."/>
            <person name="Samain S."/>
            <person name="Samson N."/>
            <person name="Sanders I."/>
            <person name="Saurat O."/>
            <person name="Scarpelli C."/>
            <person name="Schiex T."/>
            <person name="Segurens B."/>
            <person name="Severin A.J."/>
            <person name="Sherrier D.J."/>
            <person name="Shi R."/>
            <person name="Sims S."/>
            <person name="Singer S.R."/>
            <person name="Sinharoy S."/>
            <person name="Sterck L."/>
            <person name="Viollet A."/>
            <person name="Wang B.B."/>
            <person name="Wang K."/>
            <person name="Wang M."/>
            <person name="Wang X."/>
            <person name="Warfsmann J."/>
            <person name="Weissenbach J."/>
            <person name="White D.D."/>
            <person name="White J.D."/>
            <person name="Wiley G.B."/>
            <person name="Wincker P."/>
            <person name="Xing Y."/>
            <person name="Yang L."/>
            <person name="Yao Z."/>
            <person name="Ying F."/>
            <person name="Zhai J."/>
            <person name="Zhou L."/>
            <person name="Zuber A."/>
            <person name="Denarie J."/>
            <person name="Dixon R.A."/>
            <person name="May G.D."/>
            <person name="Schwartz D.C."/>
            <person name="Rogers J."/>
            <person name="Quetier F."/>
            <person name="Town C.D."/>
            <person name="Roe B.A."/>
        </authorList>
    </citation>
    <scope>NUCLEOTIDE SEQUENCE [LARGE SCALE GENOMIC DNA]</scope>
    <source>
        <strain evidence="3">A17</strain>
        <strain evidence="5 6">cv. Jemalong A17</strain>
    </source>
</reference>
<dbReference type="HOGENOM" id="CLU_2402949_0_0_1"/>
<proteinExistence type="predicted"/>
<evidence type="ECO:0000313" key="4">
    <source>
        <dbReference type="EMBL" id="RHN75545.1"/>
    </source>
</evidence>
<dbReference type="AlphaFoldDB" id="A2Q4H1"/>
<dbReference type="Proteomes" id="UP000002051">
    <property type="component" value="Chromosome 2"/>
</dbReference>
<dbReference type="Proteomes" id="UP000265566">
    <property type="component" value="Chromosome 2"/>
</dbReference>
<evidence type="ECO:0000313" key="7">
    <source>
        <dbReference type="Proteomes" id="UP000265566"/>
    </source>
</evidence>
<keyword evidence="1 3" id="KW-0812">Transmembrane</keyword>
<feature type="transmembrane region" description="Helical" evidence="1">
    <location>
        <begin position="50"/>
        <end position="68"/>
    </location>
</feature>
<dbReference type="EMBL" id="PSQE01000002">
    <property type="protein sequence ID" value="RHN75545.1"/>
    <property type="molecule type" value="Genomic_DNA"/>
</dbReference>
<evidence type="ECO:0000256" key="1">
    <source>
        <dbReference type="SAM" id="Phobius"/>
    </source>
</evidence>
<reference evidence="4" key="7">
    <citation type="journal article" date="2018" name="Nat. Plants">
        <title>Whole-genome landscape of Medicago truncatula symbiotic genes.</title>
        <authorList>
            <person name="Pecrix Y."/>
            <person name="Gamas P."/>
            <person name="Carrere S."/>
        </authorList>
    </citation>
    <scope>NUCLEOTIDE SEQUENCE</scope>
    <source>
        <tissue evidence="4">Leaves</tissue>
    </source>
</reference>